<evidence type="ECO:0000313" key="1">
    <source>
        <dbReference type="EMBL" id="MBX64466.1"/>
    </source>
</evidence>
<dbReference type="AlphaFoldDB" id="A0A2P2QBU8"/>
<dbReference type="EMBL" id="GGEC01083982">
    <property type="protein sequence ID" value="MBX64466.1"/>
    <property type="molecule type" value="Transcribed_RNA"/>
</dbReference>
<organism evidence="1">
    <name type="scientific">Rhizophora mucronata</name>
    <name type="common">Asiatic mangrove</name>
    <dbReference type="NCBI Taxonomy" id="61149"/>
    <lineage>
        <taxon>Eukaryota</taxon>
        <taxon>Viridiplantae</taxon>
        <taxon>Streptophyta</taxon>
        <taxon>Embryophyta</taxon>
        <taxon>Tracheophyta</taxon>
        <taxon>Spermatophyta</taxon>
        <taxon>Magnoliopsida</taxon>
        <taxon>eudicotyledons</taxon>
        <taxon>Gunneridae</taxon>
        <taxon>Pentapetalae</taxon>
        <taxon>rosids</taxon>
        <taxon>fabids</taxon>
        <taxon>Malpighiales</taxon>
        <taxon>Rhizophoraceae</taxon>
        <taxon>Rhizophora</taxon>
    </lineage>
</organism>
<accession>A0A2P2QBU8</accession>
<protein>
    <submittedName>
        <fullName evidence="1">Uncharacterized protein</fullName>
    </submittedName>
</protein>
<proteinExistence type="predicted"/>
<reference evidence="1" key="1">
    <citation type="submission" date="2018-02" db="EMBL/GenBank/DDBJ databases">
        <title>Rhizophora mucronata_Transcriptome.</title>
        <authorList>
            <person name="Meera S.P."/>
            <person name="Sreeshan A."/>
            <person name="Augustine A."/>
        </authorList>
    </citation>
    <scope>NUCLEOTIDE SEQUENCE</scope>
    <source>
        <tissue evidence="1">Leaf</tissue>
    </source>
</reference>
<sequence>MNIILETFLSRDAIFYNQSSNKLQEDNHLRHRTKMRYVHQAHNQTYITSLIHSGFNILTFTNSKR</sequence>
<name>A0A2P2QBU8_RHIMU</name>